<keyword evidence="2 5" id="KW-0328">Glycosyltransferase</keyword>
<organism evidence="5 6">
    <name type="scientific">Capillimicrobium parvum</name>
    <dbReference type="NCBI Taxonomy" id="2884022"/>
    <lineage>
        <taxon>Bacteria</taxon>
        <taxon>Bacillati</taxon>
        <taxon>Actinomycetota</taxon>
        <taxon>Thermoleophilia</taxon>
        <taxon>Solirubrobacterales</taxon>
        <taxon>Capillimicrobiaceae</taxon>
        <taxon>Capillimicrobium</taxon>
    </lineage>
</organism>
<dbReference type="EC" id="2.4.2.53" evidence="5"/>
<keyword evidence="3 5" id="KW-0808">Transferase</keyword>
<dbReference type="AlphaFoldDB" id="A0A9E6Y206"/>
<dbReference type="KEGG" id="sbae:DSM104329_05192"/>
<sequence>MRASVLIGAFDSAATLPRAIDAVLTQTVADLELIVIDDGSSDDSAAIAHAAAARDPRVRVLEMGRNVGIARSLNAGIEAARAPVVAVQDADDFSAPQRLERQLSVLDRWADVAVVGCRMREVDGAGRELAPRTTFASGDVRKALAHFNPIPNTSAALRRDAVLAAGGYDPRYCYAMEYDLWLRLAERWRVVALDEVLATRVMGSANVAARAERAQTREAIAIRVRALRRRRTLRGASGLVAPVVSYLTPMTVKRARRRRLGQAP</sequence>
<reference evidence="5" key="1">
    <citation type="journal article" date="2022" name="Int. J. Syst. Evol. Microbiol.">
        <title>Pseudomonas aegrilactucae sp. nov. and Pseudomonas morbosilactucae sp. nov., pathogens causing bacterial rot of lettuce in Japan.</title>
        <authorList>
            <person name="Sawada H."/>
            <person name="Fujikawa T."/>
            <person name="Satou M."/>
        </authorList>
    </citation>
    <scope>NUCLEOTIDE SEQUENCE</scope>
    <source>
        <strain evidence="5">0166_1</strain>
    </source>
</reference>
<dbReference type="Pfam" id="PF00535">
    <property type="entry name" value="Glycos_transf_2"/>
    <property type="match status" value="1"/>
</dbReference>
<dbReference type="EMBL" id="CP087164">
    <property type="protein sequence ID" value="UGS38762.1"/>
    <property type="molecule type" value="Genomic_DNA"/>
</dbReference>
<name>A0A9E6Y206_9ACTN</name>
<dbReference type="InterPro" id="IPR029044">
    <property type="entry name" value="Nucleotide-diphossugar_trans"/>
</dbReference>
<dbReference type="InterPro" id="IPR001173">
    <property type="entry name" value="Glyco_trans_2-like"/>
</dbReference>
<dbReference type="PANTHER" id="PTHR43685:SF5">
    <property type="entry name" value="GLYCOSYLTRANSFERASE EPSE-RELATED"/>
    <property type="match status" value="1"/>
</dbReference>
<protein>
    <submittedName>
        <fullName evidence="5">Undecaprenyl-phosphate 4-deoxy-4-formamido-L-arabinose transferase</fullName>
        <ecNumber evidence="5">2.4.2.53</ecNumber>
    </submittedName>
</protein>
<proteinExistence type="inferred from homology"/>
<comment type="similarity">
    <text evidence="1">Belongs to the glycosyltransferase 2 family.</text>
</comment>
<dbReference type="PANTHER" id="PTHR43685">
    <property type="entry name" value="GLYCOSYLTRANSFERASE"/>
    <property type="match status" value="1"/>
</dbReference>
<evidence type="ECO:0000313" key="6">
    <source>
        <dbReference type="Proteomes" id="UP001162834"/>
    </source>
</evidence>
<evidence type="ECO:0000313" key="5">
    <source>
        <dbReference type="EMBL" id="UGS38762.1"/>
    </source>
</evidence>
<evidence type="ECO:0000256" key="1">
    <source>
        <dbReference type="ARBA" id="ARBA00006739"/>
    </source>
</evidence>
<dbReference type="RefSeq" id="WP_259312778.1">
    <property type="nucleotide sequence ID" value="NZ_CP087164.1"/>
</dbReference>
<gene>
    <name evidence="5" type="primary">arnC_5</name>
    <name evidence="5" type="ORF">DSM104329_05192</name>
</gene>
<evidence type="ECO:0000256" key="2">
    <source>
        <dbReference type="ARBA" id="ARBA00022676"/>
    </source>
</evidence>
<dbReference type="SUPFAM" id="SSF53448">
    <property type="entry name" value="Nucleotide-diphospho-sugar transferases"/>
    <property type="match status" value="1"/>
</dbReference>
<keyword evidence="6" id="KW-1185">Reference proteome</keyword>
<feature type="domain" description="Glycosyltransferase 2-like" evidence="4">
    <location>
        <begin position="4"/>
        <end position="134"/>
    </location>
</feature>
<dbReference type="GO" id="GO:0099621">
    <property type="term" value="F:undecaprenyl-phosphate 4-deoxy-4-formamido-L-arabinose transferase activity"/>
    <property type="evidence" value="ECO:0007669"/>
    <property type="project" value="UniProtKB-EC"/>
</dbReference>
<accession>A0A9E6Y206</accession>
<evidence type="ECO:0000256" key="3">
    <source>
        <dbReference type="ARBA" id="ARBA00022679"/>
    </source>
</evidence>
<dbReference type="InterPro" id="IPR050834">
    <property type="entry name" value="Glycosyltransf_2"/>
</dbReference>
<evidence type="ECO:0000259" key="4">
    <source>
        <dbReference type="Pfam" id="PF00535"/>
    </source>
</evidence>
<dbReference type="Gene3D" id="3.90.550.10">
    <property type="entry name" value="Spore Coat Polysaccharide Biosynthesis Protein SpsA, Chain A"/>
    <property type="match status" value="1"/>
</dbReference>
<dbReference type="Proteomes" id="UP001162834">
    <property type="component" value="Chromosome"/>
</dbReference>